<evidence type="ECO:0000259" key="7">
    <source>
        <dbReference type="PROSITE" id="PS52018"/>
    </source>
</evidence>
<evidence type="ECO:0000256" key="6">
    <source>
        <dbReference type="PROSITE-ProRule" id="PRU01362"/>
    </source>
</evidence>
<dbReference type="InterPro" id="IPR029494">
    <property type="entry name" value="DarT"/>
</dbReference>
<keyword evidence="3 6" id="KW-0808">Transferase</keyword>
<dbReference type="KEGG" id="slom:PXH66_19770"/>
<feature type="active site" description="Proton acceptor" evidence="6">
    <location>
        <position position="52"/>
    </location>
</feature>
<feature type="domain" description="DarT" evidence="7">
    <location>
        <begin position="8"/>
        <end position="208"/>
    </location>
</feature>
<dbReference type="Proteomes" id="UP001218638">
    <property type="component" value="Chromosome"/>
</dbReference>
<dbReference type="GO" id="GO:0003677">
    <property type="term" value="F:DNA binding"/>
    <property type="evidence" value="ECO:0007669"/>
    <property type="project" value="UniProtKB-UniRule"/>
</dbReference>
<keyword evidence="5 6" id="KW-0238">DNA-binding</keyword>
<gene>
    <name evidence="8" type="ORF">PXH66_19770</name>
</gene>
<evidence type="ECO:0000256" key="1">
    <source>
        <dbReference type="ARBA" id="ARBA00022649"/>
    </source>
</evidence>
<dbReference type="GO" id="GO:0016779">
    <property type="term" value="F:nucleotidyltransferase activity"/>
    <property type="evidence" value="ECO:0007669"/>
    <property type="project" value="UniProtKB-UniRule"/>
</dbReference>
<evidence type="ECO:0000313" key="8">
    <source>
        <dbReference type="EMBL" id="WED64586.1"/>
    </source>
</evidence>
<dbReference type="EMBL" id="CP119075">
    <property type="protein sequence ID" value="WED64586.1"/>
    <property type="molecule type" value="Genomic_DNA"/>
</dbReference>
<comment type="similarity">
    <text evidence="6">Belongs to the DarT ADP-ribosyltransferase family.</text>
</comment>
<dbReference type="GO" id="GO:0016757">
    <property type="term" value="F:glycosyltransferase activity"/>
    <property type="evidence" value="ECO:0007669"/>
    <property type="project" value="UniProtKB-UniRule"/>
</dbReference>
<evidence type="ECO:0000256" key="5">
    <source>
        <dbReference type="ARBA" id="ARBA00023125"/>
    </source>
</evidence>
<comment type="caution">
    <text evidence="6">Lacks conserved residue(s) required for the propagation of feature annotation.</text>
</comment>
<dbReference type="AlphaFoldDB" id="A0AAE9ZWA7"/>
<dbReference type="PROSITE" id="PS52018">
    <property type="entry name" value="DART"/>
    <property type="match status" value="1"/>
</dbReference>
<keyword evidence="9" id="KW-1185">Reference proteome</keyword>
<dbReference type="RefSeq" id="WP_330930782.1">
    <property type="nucleotide sequence ID" value="NZ_CP119075.1"/>
</dbReference>
<protein>
    <submittedName>
        <fullName evidence="8">DUF4433 domain-containing protein</fullName>
    </submittedName>
</protein>
<keyword evidence="4 6" id="KW-0548">Nucleotidyltransferase</keyword>
<sequence length="209" mass="23734">MFTDAESTLVYHITDVANLPSILNDGRLISDAAMEQHDPNIVIGYDHIKLRRLREIHVPCCDERFVGEFVPFYFCPRSPMLFTINKGNVPNRPAGCQRSIVHLVSTLQRMIDLDQRWAVSSGNAGAFHTTFDDQLMAVNMLDWEAIQAISWSGRGHQKSAELLVADFVPWSAFHQIGCYNSAIAGQVTELLADIEHRPTIRVERDWYYA</sequence>
<dbReference type="Pfam" id="PF14487">
    <property type="entry name" value="DarT"/>
    <property type="match status" value="1"/>
</dbReference>
<feature type="active site" evidence="6">
    <location>
        <position position="161"/>
    </location>
</feature>
<evidence type="ECO:0000256" key="4">
    <source>
        <dbReference type="ARBA" id="ARBA00022695"/>
    </source>
</evidence>
<feature type="binding site" evidence="6">
    <location>
        <begin position="12"/>
        <end position="14"/>
    </location>
    <ligand>
        <name>NAD(+)</name>
        <dbReference type="ChEBI" id="CHEBI:57540"/>
    </ligand>
</feature>
<evidence type="ECO:0000256" key="3">
    <source>
        <dbReference type="ARBA" id="ARBA00022679"/>
    </source>
</evidence>
<proteinExistence type="inferred from homology"/>
<reference evidence="8" key="1">
    <citation type="submission" date="2023-03" db="EMBL/GenBank/DDBJ databases">
        <title>Lomoglobus Profundus gen. nov., sp. nov., a novel member of the phylum Verrucomicrobia, isolated from deep-marine sediment of South China Sea.</title>
        <authorList>
            <person name="Ahmad T."/>
            <person name="Ishaq S.E."/>
            <person name="Wang F."/>
        </authorList>
    </citation>
    <scope>NUCLEOTIDE SEQUENCE</scope>
    <source>
        <strain evidence="8">LMO-M01</strain>
    </source>
</reference>
<organism evidence="8 9">
    <name type="scientific">Synoicihabitans lomoniglobus</name>
    <dbReference type="NCBI Taxonomy" id="2909285"/>
    <lineage>
        <taxon>Bacteria</taxon>
        <taxon>Pseudomonadati</taxon>
        <taxon>Verrucomicrobiota</taxon>
        <taxon>Opitutia</taxon>
        <taxon>Opitutales</taxon>
        <taxon>Opitutaceae</taxon>
        <taxon>Synoicihabitans</taxon>
    </lineage>
</organism>
<feature type="binding site" evidence="6">
    <location>
        <position position="52"/>
    </location>
    <ligand>
        <name>NAD(+)</name>
        <dbReference type="ChEBI" id="CHEBI:57540"/>
    </ligand>
</feature>
<evidence type="ECO:0000313" key="9">
    <source>
        <dbReference type="Proteomes" id="UP001218638"/>
    </source>
</evidence>
<comment type="catalytic activity">
    <reaction evidence="6">
        <text>a thymidine in DNA + NAD(+) = an N-(ADP-alpha-D-ribosyl)-thymidine in DNA + nicotinamide + H(+)</text>
        <dbReference type="Rhea" id="RHEA:71651"/>
        <dbReference type="Rhea" id="RHEA-COMP:13556"/>
        <dbReference type="Rhea" id="RHEA-COMP:18051"/>
        <dbReference type="ChEBI" id="CHEBI:15378"/>
        <dbReference type="ChEBI" id="CHEBI:17154"/>
        <dbReference type="ChEBI" id="CHEBI:57540"/>
        <dbReference type="ChEBI" id="CHEBI:137386"/>
        <dbReference type="ChEBI" id="CHEBI:191199"/>
    </reaction>
</comment>
<keyword evidence="1 6" id="KW-1277">Toxin-antitoxin system</keyword>
<name>A0AAE9ZWA7_9BACT</name>
<keyword evidence="2 6" id="KW-0328">Glycosyltransferase</keyword>
<evidence type="ECO:0000256" key="2">
    <source>
        <dbReference type="ARBA" id="ARBA00022676"/>
    </source>
</evidence>
<accession>A0AAE9ZWA7</accession>